<protein>
    <submittedName>
        <fullName evidence="2">Uncharacterized protein</fullName>
    </submittedName>
</protein>
<sequence length="475" mass="54716">MFPIAKNYLSRHYILDFENIGVRILYFFNTLDTYFIVAGAGSFMLYHQIYNAGPCFFIKYIFLSLFVLLLFKISDFHPLFLVFSPIYLFFLFRHHSFSVFDIFILLFFNLLFFMIIQFLFMGIPESIVARDITIGFRKIWLSIFTIAPTTVSMSMSLYFSTLYTLILYIQPSVVSLDGQLFWFTAFLASLLTFFLKTKSFISPKYMPCIKEMVCEKVIVINIDGCRMDKFYEAKLPFLNDLQQESSYFPNGIFTVYRALTNPAFASMLTGTIPGVHGIKSNNISRWKKVEALPDLVQTKLYGSIHMKHLSKKHWMVKTVSMVQNGIGKADHAMFSILKNDLTIHDGTRLFIADISETDFTGHAYGSESPQYLNALKKMDTQIKDLYAWLRTNNILSKAAMIICSDHGIVKIDHSYLLFEAEKRVPFLVMGKGIKKDNALHFEASIMDIAPTISYLLGIKYPDRCKARALTEILNM</sequence>
<comment type="caution">
    <text evidence="2">The sequence shown here is derived from an EMBL/GenBank/DDBJ whole genome shotgun (WGS) entry which is preliminary data.</text>
</comment>
<feature type="transmembrane region" description="Helical" evidence="1">
    <location>
        <begin position="139"/>
        <end position="159"/>
    </location>
</feature>
<feature type="transmembrane region" description="Helical" evidence="1">
    <location>
        <begin position="49"/>
        <end position="71"/>
    </location>
</feature>
<keyword evidence="1" id="KW-0472">Membrane</keyword>
<dbReference type="GO" id="GO:0016787">
    <property type="term" value="F:hydrolase activity"/>
    <property type="evidence" value="ECO:0007669"/>
    <property type="project" value="UniProtKB-ARBA"/>
</dbReference>
<evidence type="ECO:0000313" key="3">
    <source>
        <dbReference type="Proteomes" id="UP000230052"/>
    </source>
</evidence>
<keyword evidence="1" id="KW-0812">Transmembrane</keyword>
<keyword evidence="1" id="KW-1133">Transmembrane helix</keyword>
<gene>
    <name evidence="2" type="ORF">COS99_03535</name>
</gene>
<dbReference type="InterPro" id="IPR002591">
    <property type="entry name" value="Phosphodiest/P_Trfase"/>
</dbReference>
<dbReference type="Proteomes" id="UP000230052">
    <property type="component" value="Unassembled WGS sequence"/>
</dbReference>
<feature type="transmembrane region" description="Helical" evidence="1">
    <location>
        <begin position="20"/>
        <end position="43"/>
    </location>
</feature>
<dbReference type="EMBL" id="PEWV01000032">
    <property type="protein sequence ID" value="PIU41856.1"/>
    <property type="molecule type" value="Genomic_DNA"/>
</dbReference>
<name>A0A2J0L3K8_9BACT</name>
<dbReference type="Pfam" id="PF01663">
    <property type="entry name" value="Phosphodiest"/>
    <property type="match status" value="1"/>
</dbReference>
<dbReference type="SUPFAM" id="SSF53649">
    <property type="entry name" value="Alkaline phosphatase-like"/>
    <property type="match status" value="1"/>
</dbReference>
<evidence type="ECO:0000256" key="1">
    <source>
        <dbReference type="SAM" id="Phobius"/>
    </source>
</evidence>
<evidence type="ECO:0000313" key="2">
    <source>
        <dbReference type="EMBL" id="PIU41856.1"/>
    </source>
</evidence>
<dbReference type="InterPro" id="IPR017850">
    <property type="entry name" value="Alkaline_phosphatase_core_sf"/>
</dbReference>
<feature type="transmembrane region" description="Helical" evidence="1">
    <location>
        <begin position="102"/>
        <end position="127"/>
    </location>
</feature>
<dbReference type="AlphaFoldDB" id="A0A2J0L3K8"/>
<dbReference type="PANTHER" id="PTHR10151:SF120">
    <property type="entry name" value="BIS(5'-ADENOSYL)-TRIPHOSPHATASE"/>
    <property type="match status" value="1"/>
</dbReference>
<feature type="transmembrane region" description="Helical" evidence="1">
    <location>
        <begin position="78"/>
        <end position="96"/>
    </location>
</feature>
<organism evidence="2 3">
    <name type="scientific">Candidatus Aquitaenariimonas noxiae</name>
    <dbReference type="NCBI Taxonomy" id="1974741"/>
    <lineage>
        <taxon>Bacteria</taxon>
        <taxon>Pseudomonadati</taxon>
        <taxon>Candidatus Omnitrophota</taxon>
        <taxon>Candidatus Aquitaenariimonas</taxon>
    </lineage>
</organism>
<dbReference type="Gene3D" id="3.40.720.10">
    <property type="entry name" value="Alkaline Phosphatase, subunit A"/>
    <property type="match status" value="2"/>
</dbReference>
<feature type="transmembrane region" description="Helical" evidence="1">
    <location>
        <begin position="179"/>
        <end position="195"/>
    </location>
</feature>
<dbReference type="PANTHER" id="PTHR10151">
    <property type="entry name" value="ECTONUCLEOTIDE PYROPHOSPHATASE/PHOSPHODIESTERASE"/>
    <property type="match status" value="1"/>
</dbReference>
<reference evidence="2 3" key="1">
    <citation type="submission" date="2017-09" db="EMBL/GenBank/DDBJ databases">
        <title>Depth-based differentiation of microbial function through sediment-hosted aquifers and enrichment of novel symbionts in the deep terrestrial subsurface.</title>
        <authorList>
            <person name="Probst A.J."/>
            <person name="Ladd B."/>
            <person name="Jarett J.K."/>
            <person name="Geller-Mcgrath D.E."/>
            <person name="Sieber C.M."/>
            <person name="Emerson J.B."/>
            <person name="Anantharaman K."/>
            <person name="Thomas B.C."/>
            <person name="Malmstrom R."/>
            <person name="Stieglmeier M."/>
            <person name="Klingl A."/>
            <person name="Woyke T."/>
            <person name="Ryan C.M."/>
            <person name="Banfield J.F."/>
        </authorList>
    </citation>
    <scope>NUCLEOTIDE SEQUENCE [LARGE SCALE GENOMIC DNA]</scope>
    <source>
        <strain evidence="2">CG07_land_8_20_14_0_80_42_15</strain>
    </source>
</reference>
<proteinExistence type="predicted"/>
<accession>A0A2J0L3K8</accession>